<keyword evidence="4 5" id="KW-0408">Iron</keyword>
<keyword evidence="2 5" id="KW-0479">Metal-binding</keyword>
<dbReference type="Pfam" id="PF03055">
    <property type="entry name" value="RPE65"/>
    <property type="match status" value="1"/>
</dbReference>
<proteinExistence type="inferred from homology"/>
<comment type="cofactor">
    <cofactor evidence="5 6">
        <name>Fe(2+)</name>
        <dbReference type="ChEBI" id="CHEBI:29033"/>
    </cofactor>
    <text evidence="5 6">Binds 1 Fe(2+) ion per subunit.</text>
</comment>
<evidence type="ECO:0000256" key="6">
    <source>
        <dbReference type="RuleBase" id="RU364048"/>
    </source>
</evidence>
<dbReference type="AlphaFoldDB" id="A0A1X1T9X4"/>
<feature type="binding site" evidence="5">
    <location>
        <position position="473"/>
    </location>
    <ligand>
        <name>Fe cation</name>
        <dbReference type="ChEBI" id="CHEBI:24875"/>
        <note>catalytic</note>
    </ligand>
</feature>
<dbReference type="GO" id="GO:0016121">
    <property type="term" value="P:carotene catabolic process"/>
    <property type="evidence" value="ECO:0007669"/>
    <property type="project" value="TreeGrafter"/>
</dbReference>
<gene>
    <name evidence="7" type="ORF">AWC02_17785</name>
</gene>
<evidence type="ECO:0000313" key="7">
    <source>
        <dbReference type="EMBL" id="ORV41363.1"/>
    </source>
</evidence>
<evidence type="ECO:0000256" key="5">
    <source>
        <dbReference type="PIRSR" id="PIRSR604294-1"/>
    </source>
</evidence>
<dbReference type="GO" id="GO:0010436">
    <property type="term" value="F:carotenoid dioxygenase activity"/>
    <property type="evidence" value="ECO:0007669"/>
    <property type="project" value="TreeGrafter"/>
</dbReference>
<name>A0A1X1T9X4_9MYCO</name>
<keyword evidence="3 6" id="KW-0560">Oxidoreductase</keyword>
<evidence type="ECO:0000256" key="2">
    <source>
        <dbReference type="ARBA" id="ARBA00022723"/>
    </source>
</evidence>
<accession>A0A1X1T9X4</accession>
<reference evidence="7 8" key="1">
    <citation type="submission" date="2016-01" db="EMBL/GenBank/DDBJ databases">
        <title>The new phylogeny of the genus Mycobacterium.</title>
        <authorList>
            <person name="Tarcisio F."/>
            <person name="Conor M."/>
            <person name="Antonella G."/>
            <person name="Elisabetta G."/>
            <person name="Giulia F.S."/>
            <person name="Sara T."/>
            <person name="Anna F."/>
            <person name="Clotilde B."/>
            <person name="Roberto B."/>
            <person name="Veronica D.S."/>
            <person name="Fabio R."/>
            <person name="Monica P."/>
            <person name="Olivier J."/>
            <person name="Enrico T."/>
            <person name="Nicola S."/>
        </authorList>
    </citation>
    <scope>NUCLEOTIDE SEQUENCE [LARGE SCALE GENOMIC DNA]</scope>
    <source>
        <strain evidence="7 8">ATCC 27353</strain>
    </source>
</reference>
<feature type="binding site" evidence="5">
    <location>
        <position position="292"/>
    </location>
    <ligand>
        <name>Fe cation</name>
        <dbReference type="ChEBI" id="CHEBI:24875"/>
        <note>catalytic</note>
    </ligand>
</feature>
<feature type="binding site" evidence="5">
    <location>
        <position position="223"/>
    </location>
    <ligand>
        <name>Fe cation</name>
        <dbReference type="ChEBI" id="CHEBI:24875"/>
        <note>catalytic</note>
    </ligand>
</feature>
<keyword evidence="6 7" id="KW-0223">Dioxygenase</keyword>
<dbReference type="GO" id="GO:0046872">
    <property type="term" value="F:metal ion binding"/>
    <property type="evidence" value="ECO:0007669"/>
    <property type="project" value="UniProtKB-KW"/>
</dbReference>
<organism evidence="7 8">
    <name type="scientific">Mycolicibacter engbaekii</name>
    <dbReference type="NCBI Taxonomy" id="188915"/>
    <lineage>
        <taxon>Bacteria</taxon>
        <taxon>Bacillati</taxon>
        <taxon>Actinomycetota</taxon>
        <taxon>Actinomycetes</taxon>
        <taxon>Mycobacteriales</taxon>
        <taxon>Mycobacteriaceae</taxon>
        <taxon>Mycolicibacter</taxon>
    </lineage>
</organism>
<comment type="similarity">
    <text evidence="1 6">Belongs to the carotenoid oxygenase family.</text>
</comment>
<dbReference type="EMBL" id="LQOT01000069">
    <property type="protein sequence ID" value="ORV41363.1"/>
    <property type="molecule type" value="Genomic_DNA"/>
</dbReference>
<keyword evidence="8" id="KW-1185">Reference proteome</keyword>
<evidence type="ECO:0000256" key="4">
    <source>
        <dbReference type="ARBA" id="ARBA00023004"/>
    </source>
</evidence>
<dbReference type="InterPro" id="IPR004294">
    <property type="entry name" value="Carotenoid_Oase"/>
</dbReference>
<dbReference type="STRING" id="188915.AWC02_17785"/>
<evidence type="ECO:0000256" key="1">
    <source>
        <dbReference type="ARBA" id="ARBA00006787"/>
    </source>
</evidence>
<evidence type="ECO:0000256" key="3">
    <source>
        <dbReference type="ARBA" id="ARBA00023002"/>
    </source>
</evidence>
<dbReference type="EC" id="1.13.11.-" evidence="6"/>
<sequence>MGPLVTNPDTAGADFAAYTPLYDEYDYTIDDFDGAIPEDLQGTLYRNGSGKLDAGGQALGHLFDGDGMLSMFSMADGSVHYRNRYVRTKHYRKSLTSRGAPYRALGTMRPGGVLTNALRFPANVANTGVVMHAGKLLALWEGGPPTEIDPDTLDTVGIHDFGGALKWLGAFSAHPKWDPDTKEMFNFGLAMVPFPKLICYRVDRAGKLHRLGQLDLPLAMFNHDVGLTSKHMVFVIPPLVFPTSKMMGAAFGLRNFIDAIEYDASRGTLIGLVPRDGGKPRVLYTDPLLHLHLANSYEDGTDTVVELVNYDSTWEQLNGQLSSLSTDRASDIGSYGGTLLRLRITKTDKVIHEPVSDLRGEFPSFNITKTSRPNRYTYLSADADGSDYPNAVAKIDNTTGTVVTHQFPYGHQPHEAVFAARPGGTDEDDGWLLVATQDGVSNRAGLAVLDAKNIDTGPVYTGRLRHHLPLTFHGSFTPRVAQPTR</sequence>
<dbReference type="Proteomes" id="UP000193465">
    <property type="component" value="Unassembled WGS sequence"/>
</dbReference>
<evidence type="ECO:0000313" key="8">
    <source>
        <dbReference type="Proteomes" id="UP000193465"/>
    </source>
</evidence>
<protein>
    <recommendedName>
        <fullName evidence="6">Dioxygenase</fullName>
        <ecNumber evidence="6">1.13.11.-</ecNumber>
    </recommendedName>
</protein>
<dbReference type="PANTHER" id="PTHR10543">
    <property type="entry name" value="BETA-CAROTENE DIOXYGENASE"/>
    <property type="match status" value="1"/>
</dbReference>
<dbReference type="PANTHER" id="PTHR10543:SF89">
    <property type="entry name" value="CAROTENOID 9,10(9',10')-CLEAVAGE DIOXYGENASE 1"/>
    <property type="match status" value="1"/>
</dbReference>
<comment type="caution">
    <text evidence="7">The sequence shown here is derived from an EMBL/GenBank/DDBJ whole genome shotgun (WGS) entry which is preliminary data.</text>
</comment>
<feature type="binding site" evidence="5">
    <location>
        <position position="174"/>
    </location>
    <ligand>
        <name>Fe cation</name>
        <dbReference type="ChEBI" id="CHEBI:24875"/>
        <note>catalytic</note>
    </ligand>
</feature>